<gene>
    <name evidence="1" type="ORF">EA472_00930</name>
</gene>
<evidence type="ECO:0000313" key="1">
    <source>
        <dbReference type="EMBL" id="RQH03185.1"/>
    </source>
</evidence>
<comment type="caution">
    <text evidence="1">The sequence shown here is derived from an EMBL/GenBank/DDBJ whole genome shotgun (WGS) entry which is preliminary data.</text>
</comment>
<keyword evidence="2" id="KW-1185">Reference proteome</keyword>
<dbReference type="InterPro" id="IPR055712">
    <property type="entry name" value="DUF7288"/>
</dbReference>
<name>A0A3N6MNF6_NATCH</name>
<dbReference type="AlphaFoldDB" id="A0A3N6MNF6"/>
<reference evidence="1 2" key="1">
    <citation type="submission" date="2018-10" db="EMBL/GenBank/DDBJ databases">
        <title>Natrarchaeobius chitinivorans gen. nov., sp. nov., and Natrarchaeobius haloalkaliphilus sp. nov., alkaliphilic, chitin-utilizing haloarchaea from hypersaline alkaline lakes.</title>
        <authorList>
            <person name="Sorokin D.Y."/>
            <person name="Elcheninov A.G."/>
            <person name="Kostrikina N.A."/>
            <person name="Bale N.J."/>
            <person name="Sinninghe Damste J.S."/>
            <person name="Khijniak T.V."/>
            <person name="Kublanov I.V."/>
            <person name="Toshchakov S.V."/>
        </authorList>
    </citation>
    <scope>NUCLEOTIDE SEQUENCE [LARGE SCALE GENOMIC DNA]</scope>
    <source>
        <strain evidence="1 2">AArcht7</strain>
    </source>
</reference>
<sequence length="195" mass="21269">MERGQIHALEGILAAVLLVLSLVFALQVSAVTPMTESTSSQHIENQQRAVGTDLLQAAAEDGSLKAAVLYWDNDSATYHGSNPDGIYTNDLPDELRLGSELERTLTDRGIAYNLEVNYVDDGEVRSRTIVKQGEPSDHAVTATQVLTLYEGDPLTDESGDPDGTGLGEGTTFYAPNESDEPLYNVVEIELRLWRM</sequence>
<dbReference type="Pfam" id="PF23959">
    <property type="entry name" value="DUF7288"/>
    <property type="match status" value="1"/>
</dbReference>
<dbReference type="Proteomes" id="UP000281431">
    <property type="component" value="Unassembled WGS sequence"/>
</dbReference>
<organism evidence="1 2">
    <name type="scientific">Natrarchaeobius chitinivorans</name>
    <dbReference type="NCBI Taxonomy" id="1679083"/>
    <lineage>
        <taxon>Archaea</taxon>
        <taxon>Methanobacteriati</taxon>
        <taxon>Methanobacteriota</taxon>
        <taxon>Stenosarchaea group</taxon>
        <taxon>Halobacteria</taxon>
        <taxon>Halobacteriales</taxon>
        <taxon>Natrialbaceae</taxon>
        <taxon>Natrarchaeobius</taxon>
    </lineage>
</organism>
<dbReference type="EMBL" id="REFZ01000001">
    <property type="protein sequence ID" value="RQH03185.1"/>
    <property type="molecule type" value="Genomic_DNA"/>
</dbReference>
<dbReference type="OrthoDB" id="324613at2157"/>
<proteinExistence type="predicted"/>
<protein>
    <submittedName>
        <fullName evidence="1">Uncharacterized protein</fullName>
    </submittedName>
</protein>
<evidence type="ECO:0000313" key="2">
    <source>
        <dbReference type="Proteomes" id="UP000281431"/>
    </source>
</evidence>
<accession>A0A3N6MNF6</accession>